<sequence>MTDSLLKLKLSIVVAILLLLALSIGLWLQTPELFEYFNQAFCAH</sequence>
<dbReference type="Proteomes" id="UP001262767">
    <property type="component" value="Unassembled WGS sequence"/>
</dbReference>
<proteinExistence type="predicted"/>
<organism evidence="2 3">
    <name type="scientific">Acinetobacter lwoffii</name>
    <dbReference type="NCBI Taxonomy" id="28090"/>
    <lineage>
        <taxon>Bacteria</taxon>
        <taxon>Pseudomonadati</taxon>
        <taxon>Pseudomonadota</taxon>
        <taxon>Gammaproteobacteria</taxon>
        <taxon>Moraxellales</taxon>
        <taxon>Moraxellaceae</taxon>
        <taxon>Acinetobacter</taxon>
    </lineage>
</organism>
<name>A0AAW8LAP9_ACILW</name>
<accession>A0AAW8LAP9</accession>
<keyword evidence="1" id="KW-1133">Transmembrane helix</keyword>
<gene>
    <name evidence="2" type="ORF">J2X86_000190</name>
</gene>
<feature type="transmembrane region" description="Helical" evidence="1">
    <location>
        <begin position="12"/>
        <end position="29"/>
    </location>
</feature>
<evidence type="ECO:0000313" key="3">
    <source>
        <dbReference type="Proteomes" id="UP001262767"/>
    </source>
</evidence>
<keyword evidence="1" id="KW-0472">Membrane</keyword>
<reference evidence="2" key="1">
    <citation type="submission" date="2023-07" db="EMBL/GenBank/DDBJ databases">
        <title>Sorghum-associated microbial communities from plants grown in Nebraska, USA.</title>
        <authorList>
            <person name="Schachtman D."/>
        </authorList>
    </citation>
    <scope>NUCLEOTIDE SEQUENCE</scope>
    <source>
        <strain evidence="2">BE44</strain>
    </source>
</reference>
<evidence type="ECO:0000313" key="2">
    <source>
        <dbReference type="EMBL" id="MDR6628202.1"/>
    </source>
</evidence>
<dbReference type="RefSeq" id="WP_004730126.1">
    <property type="nucleotide sequence ID" value="NZ_CP147682.1"/>
</dbReference>
<protein>
    <recommendedName>
        <fullName evidence="4">Signal pepetide</fullName>
    </recommendedName>
</protein>
<dbReference type="AlphaFoldDB" id="A0AAW8LAP9"/>
<evidence type="ECO:0008006" key="4">
    <source>
        <dbReference type="Google" id="ProtNLM"/>
    </source>
</evidence>
<evidence type="ECO:0000256" key="1">
    <source>
        <dbReference type="SAM" id="Phobius"/>
    </source>
</evidence>
<dbReference type="EMBL" id="JAVDSC010000001">
    <property type="protein sequence ID" value="MDR6628202.1"/>
    <property type="molecule type" value="Genomic_DNA"/>
</dbReference>
<comment type="caution">
    <text evidence="2">The sequence shown here is derived from an EMBL/GenBank/DDBJ whole genome shotgun (WGS) entry which is preliminary data.</text>
</comment>
<keyword evidence="1" id="KW-0812">Transmembrane</keyword>